<dbReference type="InterPro" id="IPR054472">
    <property type="entry name" value="WHD"/>
</dbReference>
<dbReference type="AlphaFoldDB" id="A0A9X1NKU3"/>
<dbReference type="InterPro" id="IPR027417">
    <property type="entry name" value="P-loop_NTPase"/>
</dbReference>
<dbReference type="InterPro" id="IPR003593">
    <property type="entry name" value="AAA+_ATPase"/>
</dbReference>
<proteinExistence type="inferred from homology"/>
<accession>A0A9X1NKU3</accession>
<dbReference type="GO" id="GO:0005524">
    <property type="term" value="F:ATP binding"/>
    <property type="evidence" value="ECO:0007669"/>
    <property type="project" value="UniProtKB-KW"/>
</dbReference>
<evidence type="ECO:0000259" key="4">
    <source>
        <dbReference type="SMART" id="SM00382"/>
    </source>
</evidence>
<organism evidence="5 6">
    <name type="scientific">Kineosporia babensis</name>
    <dbReference type="NCBI Taxonomy" id="499548"/>
    <lineage>
        <taxon>Bacteria</taxon>
        <taxon>Bacillati</taxon>
        <taxon>Actinomycetota</taxon>
        <taxon>Actinomycetes</taxon>
        <taxon>Kineosporiales</taxon>
        <taxon>Kineosporiaceae</taxon>
        <taxon>Kineosporia</taxon>
    </lineage>
</organism>
<dbReference type="SMART" id="SM00382">
    <property type="entry name" value="AAA"/>
    <property type="match status" value="1"/>
</dbReference>
<evidence type="ECO:0000313" key="5">
    <source>
        <dbReference type="EMBL" id="MCD5315935.1"/>
    </source>
</evidence>
<dbReference type="SUPFAM" id="SSF52540">
    <property type="entry name" value="P-loop containing nucleoside triphosphate hydrolases"/>
    <property type="match status" value="1"/>
</dbReference>
<feature type="domain" description="AAA+ ATPase" evidence="4">
    <location>
        <begin position="463"/>
        <end position="595"/>
    </location>
</feature>
<dbReference type="EMBL" id="JAJOMB010000025">
    <property type="protein sequence ID" value="MCD5315935.1"/>
    <property type="molecule type" value="Genomic_DNA"/>
</dbReference>
<dbReference type="InterPro" id="IPR003959">
    <property type="entry name" value="ATPase_AAA_core"/>
</dbReference>
<keyword evidence="3 5" id="KW-0067">ATP-binding</keyword>
<keyword evidence="2" id="KW-0547">Nucleotide-binding</keyword>
<dbReference type="Gene3D" id="3.40.50.300">
    <property type="entry name" value="P-loop containing nucleotide triphosphate hydrolases"/>
    <property type="match status" value="1"/>
</dbReference>
<evidence type="ECO:0000256" key="2">
    <source>
        <dbReference type="ARBA" id="ARBA00022741"/>
    </source>
</evidence>
<reference evidence="5" key="1">
    <citation type="submission" date="2021-11" db="EMBL/GenBank/DDBJ databases">
        <title>Streptomyces corallinus and Kineosporia corallina sp. nov., two new coral-derived marine actinobacteria.</title>
        <authorList>
            <person name="Buangrab K."/>
            <person name="Sutthacheep M."/>
            <person name="Yeemin T."/>
            <person name="Harunari E."/>
            <person name="Igarashi Y."/>
            <person name="Sripreechasak P."/>
            <person name="Kanchanasin P."/>
            <person name="Tanasupawat S."/>
            <person name="Phongsopitanun W."/>
        </authorList>
    </citation>
    <scope>NUCLEOTIDE SEQUENCE</scope>
    <source>
        <strain evidence="5">JCM 31032</strain>
    </source>
</reference>
<dbReference type="Pfam" id="PF22977">
    <property type="entry name" value="WHD"/>
    <property type="match status" value="1"/>
</dbReference>
<gene>
    <name evidence="5" type="ORF">LR394_34075</name>
</gene>
<dbReference type="RefSeq" id="WP_231448755.1">
    <property type="nucleotide sequence ID" value="NZ_JAJOMB010000025.1"/>
</dbReference>
<comment type="similarity">
    <text evidence="1">Belongs to the AAA ATPase family.</text>
</comment>
<dbReference type="InterPro" id="IPR050221">
    <property type="entry name" value="26S_Proteasome_ATPase"/>
</dbReference>
<comment type="caution">
    <text evidence="5">The sequence shown here is derived from an EMBL/GenBank/DDBJ whole genome shotgun (WGS) entry which is preliminary data.</text>
</comment>
<evidence type="ECO:0000256" key="1">
    <source>
        <dbReference type="ARBA" id="ARBA00006914"/>
    </source>
</evidence>
<evidence type="ECO:0000256" key="3">
    <source>
        <dbReference type="ARBA" id="ARBA00022840"/>
    </source>
</evidence>
<sequence length="680" mass="73567">MSDSYSAAGLLTAAGDTLPVFERLDLLLAQSVEQARNRFGAEVARDAFRGLYLNGEEMAAALERPAGTPLRPSHAFPLPTWDQLARNGSGWAWLRGRQGLSEAELDVVLIALAPEVDLRYERLYGYLQDDVNRRRPSVDLALDLICRTPAEKLQARDIFSSAAPLRERLLLRLEAGDAPLLARPLRLDPQVVHLLLNGRPGLDEELAPYCRYTLPDRLPEEALKVLDSRTAQRRHLVVRCTDAAAVAGHLGKTLLTLEADRLPTDDDIAVARAFREAELGASVLHIESPAALGAGSRGEAALVRGLSERSGVTVLTGSPGWSPPGPLGVLEVAGPGPDRAARRAAWAGGLEQAGHPQAARLSRELADRFSFGPDRIAAAVADAVIAAGPEAVPDDRLVFARARRQTGQRLAGLARHIEPGRTRTDLVLPASTTQQLEQLTSWVRLRVDVFESWGYGRRLGRGRGVSALFTGPPGTGKTTAAEVLAAELGVDLYAVDLSAVVSKYIGETEKNLEQIFTAAAEADAVLLFDEADALFGKRAQVQDAHDRYANIETSYLLQRMEHYDGIAILATNLREHLDEAFTRRLRFVIDFPFPDEHLRAGIWKVSFPDEVPIDPALDLPALGIYRLSGAEIASAALHASFLAAARGTPVDTAAVSSAIWYEFHKAGRIGPANLPAAEGR</sequence>
<dbReference type="Pfam" id="PF00004">
    <property type="entry name" value="AAA"/>
    <property type="match status" value="1"/>
</dbReference>
<keyword evidence="6" id="KW-1185">Reference proteome</keyword>
<evidence type="ECO:0000313" key="6">
    <source>
        <dbReference type="Proteomes" id="UP001138997"/>
    </source>
</evidence>
<dbReference type="PANTHER" id="PTHR23073">
    <property type="entry name" value="26S PROTEASOME REGULATORY SUBUNIT"/>
    <property type="match status" value="1"/>
</dbReference>
<dbReference type="Proteomes" id="UP001138997">
    <property type="component" value="Unassembled WGS sequence"/>
</dbReference>
<dbReference type="CDD" id="cd19481">
    <property type="entry name" value="RecA-like_protease"/>
    <property type="match status" value="1"/>
</dbReference>
<name>A0A9X1NKU3_9ACTN</name>
<dbReference type="GO" id="GO:0016887">
    <property type="term" value="F:ATP hydrolysis activity"/>
    <property type="evidence" value="ECO:0007669"/>
    <property type="project" value="InterPro"/>
</dbReference>
<protein>
    <submittedName>
        <fullName evidence="5">ATP-binding protein</fullName>
    </submittedName>
</protein>